<dbReference type="InterPro" id="IPR009777">
    <property type="entry name" value="ZapD"/>
</dbReference>
<proteinExistence type="inferred from homology"/>
<evidence type="ECO:0000256" key="3">
    <source>
        <dbReference type="ARBA" id="ARBA00023210"/>
    </source>
</evidence>
<dbReference type="PANTHER" id="PTHR39455:SF1">
    <property type="entry name" value="CELL DIVISION PROTEIN ZAPD"/>
    <property type="match status" value="1"/>
</dbReference>
<organism evidence="6 7">
    <name type="scientific">Thalassotalea profundi</name>
    <dbReference type="NCBI Taxonomy" id="2036687"/>
    <lineage>
        <taxon>Bacteria</taxon>
        <taxon>Pseudomonadati</taxon>
        <taxon>Pseudomonadota</taxon>
        <taxon>Gammaproteobacteria</taxon>
        <taxon>Alteromonadales</taxon>
        <taxon>Colwelliaceae</taxon>
        <taxon>Thalassotalea</taxon>
    </lineage>
</organism>
<keyword evidence="3 5" id="KW-0717">Septation</keyword>
<evidence type="ECO:0000256" key="1">
    <source>
        <dbReference type="ARBA" id="ARBA00022490"/>
    </source>
</evidence>
<dbReference type="Proteomes" id="UP000626370">
    <property type="component" value="Unassembled WGS sequence"/>
</dbReference>
<evidence type="ECO:0000256" key="2">
    <source>
        <dbReference type="ARBA" id="ARBA00022618"/>
    </source>
</evidence>
<dbReference type="NCBIfam" id="NF003655">
    <property type="entry name" value="PRK05287.1-3"/>
    <property type="match status" value="1"/>
</dbReference>
<dbReference type="EMBL" id="BNAH01000010">
    <property type="protein sequence ID" value="GHE95071.1"/>
    <property type="molecule type" value="Genomic_DNA"/>
</dbReference>
<dbReference type="SUPFAM" id="SSF160950">
    <property type="entry name" value="YacF-like"/>
    <property type="match status" value="1"/>
</dbReference>
<evidence type="ECO:0000313" key="7">
    <source>
        <dbReference type="Proteomes" id="UP000626370"/>
    </source>
</evidence>
<evidence type="ECO:0000256" key="5">
    <source>
        <dbReference type="HAMAP-Rule" id="MF_01092"/>
    </source>
</evidence>
<keyword evidence="2 5" id="KW-0132">Cell division</keyword>
<dbReference type="Gene3D" id="2.60.440.10">
    <property type="entry name" value="YacF-like domains"/>
    <property type="match status" value="1"/>
</dbReference>
<accession>A0ABQ3IVW0</accession>
<dbReference type="PANTHER" id="PTHR39455">
    <property type="entry name" value="CELL DIVISION PROTEIN ZAPD"/>
    <property type="match status" value="1"/>
</dbReference>
<keyword evidence="7" id="KW-1185">Reference proteome</keyword>
<dbReference type="Pfam" id="PF07072">
    <property type="entry name" value="ZapD"/>
    <property type="match status" value="1"/>
</dbReference>
<protein>
    <recommendedName>
        <fullName evidence="5">Cell division protein ZapD</fullName>
    </recommendedName>
    <alternativeName>
        <fullName evidence="5">Z ring-associated protein D</fullName>
    </alternativeName>
</protein>
<comment type="caution">
    <text evidence="6">The sequence shown here is derived from an EMBL/GenBank/DDBJ whole genome shotgun (WGS) entry which is preliminary data.</text>
</comment>
<dbReference type="InterPro" id="IPR027462">
    <property type="entry name" value="ZapD_C"/>
</dbReference>
<gene>
    <name evidence="5 6" type="primary">zapD</name>
    <name evidence="6" type="ORF">GCM10011501_25730</name>
</gene>
<dbReference type="RefSeq" id="WP_189378657.1">
    <property type="nucleotide sequence ID" value="NZ_BNAH01000010.1"/>
</dbReference>
<dbReference type="HAMAP" id="MF_01092">
    <property type="entry name" value="ZapD"/>
    <property type="match status" value="1"/>
</dbReference>
<evidence type="ECO:0000256" key="4">
    <source>
        <dbReference type="ARBA" id="ARBA00023306"/>
    </source>
</evidence>
<keyword evidence="1 5" id="KW-0963">Cytoplasm</keyword>
<comment type="function">
    <text evidence="5">Cell division factor that enhances FtsZ-ring assembly. Directly interacts with FtsZ and promotes bundling of FtsZ protofilaments, with a reduction in FtsZ GTPase activity.</text>
</comment>
<dbReference type="Gene3D" id="1.10.3900.10">
    <property type="entry name" value="YacF-like"/>
    <property type="match status" value="1"/>
</dbReference>
<comment type="similarity">
    <text evidence="5">Belongs to the ZapD family.</text>
</comment>
<dbReference type="GO" id="GO:0051301">
    <property type="term" value="P:cell division"/>
    <property type="evidence" value="ECO:0007669"/>
    <property type="project" value="UniProtKB-KW"/>
</dbReference>
<evidence type="ECO:0000313" key="6">
    <source>
        <dbReference type="EMBL" id="GHE95071.1"/>
    </source>
</evidence>
<comment type="subunit">
    <text evidence="5">Interacts with FtsZ.</text>
</comment>
<comment type="subcellular location">
    <subcellularLocation>
        <location evidence="5">Cytoplasm</location>
    </subcellularLocation>
    <text evidence="5">Localizes to mid-cell in an FtsZ-dependent manner.</text>
</comment>
<name>A0ABQ3IVW0_9GAMM</name>
<reference evidence="7" key="1">
    <citation type="journal article" date="2019" name="Int. J. Syst. Evol. Microbiol.">
        <title>The Global Catalogue of Microorganisms (GCM) 10K type strain sequencing project: providing services to taxonomists for standard genome sequencing and annotation.</title>
        <authorList>
            <consortium name="The Broad Institute Genomics Platform"/>
            <consortium name="The Broad Institute Genome Sequencing Center for Infectious Disease"/>
            <person name="Wu L."/>
            <person name="Ma J."/>
        </authorList>
    </citation>
    <scope>NUCLEOTIDE SEQUENCE [LARGE SCALE GENOMIC DNA]</scope>
    <source>
        <strain evidence="7">CGMCC 1.15922</strain>
    </source>
</reference>
<sequence length="248" mass="29026">MQHVLYEHPLNERIRSYLKLEQMFAQARASVAADTNISYHIFFNALFSIIDTLERNDIRGDLIKDLEKLEQNLVIWSKSPEINNDALQENLRQVIELICQLKRKTPQWCQIKNDQFLMGLKQRYAIQGGSCSFDLPQLQFWLKQPVTIITNNMAEWLQLFTQIEQALSLILKFIRQRVLFESISTDSGFYQDSGEGLLMLRIKVAHDAPYYPTVSGNKLRYSIRFMLANDEMGKRYHSLPTIFQLARC</sequence>
<keyword evidence="4 5" id="KW-0131">Cell cycle</keyword>
<dbReference type="InterPro" id="IPR036268">
    <property type="entry name" value="ZapD_sf"/>
</dbReference>